<feature type="transmembrane region" description="Helical" evidence="5">
    <location>
        <begin position="42"/>
        <end position="61"/>
    </location>
</feature>
<dbReference type="Pfam" id="PF06305">
    <property type="entry name" value="LapA_dom"/>
    <property type="match status" value="1"/>
</dbReference>
<dbReference type="EMBL" id="CP006811">
    <property type="protein sequence ID" value="AHA97467.1"/>
    <property type="molecule type" value="Genomic_DNA"/>
</dbReference>
<evidence type="ECO:0000259" key="6">
    <source>
        <dbReference type="Pfam" id="PF06305"/>
    </source>
</evidence>
<keyword evidence="2 5" id="KW-0812">Transmembrane</keyword>
<accession>A0A7D9N6Q2</accession>
<dbReference type="PANTHER" id="PTHR41335">
    <property type="entry name" value="MEMBRANE PROTEIN-RELATED"/>
    <property type="match status" value="1"/>
</dbReference>
<dbReference type="GO" id="GO:0005886">
    <property type="term" value="C:plasma membrane"/>
    <property type="evidence" value="ECO:0007669"/>
    <property type="project" value="InterPro"/>
</dbReference>
<dbReference type="PANTHER" id="PTHR41335:SF1">
    <property type="entry name" value="MEMBRANE PROTEIN"/>
    <property type="match status" value="1"/>
</dbReference>
<evidence type="ECO:0000256" key="5">
    <source>
        <dbReference type="SAM" id="Phobius"/>
    </source>
</evidence>
<sequence length="109" mass="12176">MMNKQRNLVIGLIIVLVLVIFACLNTEPVAINFGFFQPKMPLIIVLVIMLLLGALVSLLIGKGEKVSPDVKKALAKQKKELDNKYRSEIESRDKQIAELKKVNNSEATK</sequence>
<organism evidence="7 8">
    <name type="scientific">Lactobacillus johnsonii N6.2</name>
    <dbReference type="NCBI Taxonomy" id="1408186"/>
    <lineage>
        <taxon>Bacteria</taxon>
        <taxon>Bacillati</taxon>
        <taxon>Bacillota</taxon>
        <taxon>Bacilli</taxon>
        <taxon>Lactobacillales</taxon>
        <taxon>Lactobacillaceae</taxon>
        <taxon>Lactobacillus</taxon>
    </lineage>
</organism>
<feature type="domain" description="Lipopolysaccharide assembly protein A" evidence="6">
    <location>
        <begin position="24"/>
        <end position="97"/>
    </location>
</feature>
<name>A0A7D9N6Q2_LACJH</name>
<dbReference type="PROSITE" id="PS51257">
    <property type="entry name" value="PROKAR_LIPOPROTEIN"/>
    <property type="match status" value="1"/>
</dbReference>
<keyword evidence="4 5" id="KW-0472">Membrane</keyword>
<keyword evidence="1" id="KW-1003">Cell membrane</keyword>
<dbReference type="KEGG" id="ljn:T285_05410"/>
<dbReference type="Proteomes" id="UP000018522">
    <property type="component" value="Chromosome"/>
</dbReference>
<protein>
    <recommendedName>
        <fullName evidence="6">Lipopolysaccharide assembly protein A domain-containing protein</fullName>
    </recommendedName>
</protein>
<dbReference type="InterPro" id="IPR010445">
    <property type="entry name" value="LapA_dom"/>
</dbReference>
<proteinExistence type="predicted"/>
<evidence type="ECO:0000256" key="4">
    <source>
        <dbReference type="ARBA" id="ARBA00023136"/>
    </source>
</evidence>
<reference evidence="7 8" key="1">
    <citation type="journal article" date="2014" name="Genome Announc.">
        <title>Complete Genome Sequences of Lactobacillus johnsonii Strain N6.2 and Lactobacillus reuteri Strain TD1.</title>
        <authorList>
            <person name="Leonard M.T."/>
            <person name="Valladares R.B."/>
            <person name="Ardissone A."/>
            <person name="Gonzalez C.F."/>
            <person name="Lorca G.L."/>
            <person name="Triplett E.W."/>
        </authorList>
    </citation>
    <scope>NUCLEOTIDE SEQUENCE [LARGE SCALE GENOMIC DNA]</scope>
    <source>
        <strain evidence="7 8">N6.2</strain>
    </source>
</reference>
<gene>
    <name evidence="7" type="ORF">T285_05410</name>
</gene>
<evidence type="ECO:0000313" key="7">
    <source>
        <dbReference type="EMBL" id="AHA97467.1"/>
    </source>
</evidence>
<evidence type="ECO:0000313" key="8">
    <source>
        <dbReference type="Proteomes" id="UP000018522"/>
    </source>
</evidence>
<keyword evidence="3 5" id="KW-1133">Transmembrane helix</keyword>
<evidence type="ECO:0000256" key="1">
    <source>
        <dbReference type="ARBA" id="ARBA00022475"/>
    </source>
</evidence>
<evidence type="ECO:0000256" key="2">
    <source>
        <dbReference type="ARBA" id="ARBA00022692"/>
    </source>
</evidence>
<dbReference type="AlphaFoldDB" id="A0A7D9N6Q2"/>
<evidence type="ECO:0000256" key="3">
    <source>
        <dbReference type="ARBA" id="ARBA00022989"/>
    </source>
</evidence>